<dbReference type="InterPro" id="IPR006140">
    <property type="entry name" value="D-isomer_DH_NAD-bd"/>
</dbReference>
<keyword evidence="6" id="KW-1185">Reference proteome</keyword>
<dbReference type="InterPro" id="IPR036928">
    <property type="entry name" value="AS_sf"/>
</dbReference>
<dbReference type="Gene3D" id="3.40.50.720">
    <property type="entry name" value="NAD(P)-binding Rossmann-like Domain"/>
    <property type="match status" value="2"/>
</dbReference>
<reference evidence="5 6" key="1">
    <citation type="journal article" date="2021" name="Nat. Commun.">
        <title>Genetic determinants of endophytism in the Arabidopsis root mycobiome.</title>
        <authorList>
            <person name="Mesny F."/>
            <person name="Miyauchi S."/>
            <person name="Thiergart T."/>
            <person name="Pickel B."/>
            <person name="Atanasova L."/>
            <person name="Karlsson M."/>
            <person name="Huettel B."/>
            <person name="Barry K.W."/>
            <person name="Haridas S."/>
            <person name="Chen C."/>
            <person name="Bauer D."/>
            <person name="Andreopoulos W."/>
            <person name="Pangilinan J."/>
            <person name="LaButti K."/>
            <person name="Riley R."/>
            <person name="Lipzen A."/>
            <person name="Clum A."/>
            <person name="Drula E."/>
            <person name="Henrissat B."/>
            <person name="Kohler A."/>
            <person name="Grigoriev I.V."/>
            <person name="Martin F.M."/>
            <person name="Hacquard S."/>
        </authorList>
    </citation>
    <scope>NUCLEOTIDE SEQUENCE [LARGE SCALE GENOMIC DNA]</scope>
    <source>
        <strain evidence="5 6">MPI-CAGE-CH-0241</strain>
    </source>
</reference>
<dbReference type="Gene3D" id="3.90.1300.10">
    <property type="entry name" value="Amidase signature (AS) domain"/>
    <property type="match status" value="1"/>
</dbReference>
<proteinExistence type="predicted"/>
<name>A0A9P8W907_9HYPO</name>
<dbReference type="InterPro" id="IPR036291">
    <property type="entry name" value="NAD(P)-bd_dom_sf"/>
</dbReference>
<dbReference type="EMBL" id="JAGPYM010000006">
    <property type="protein sequence ID" value="KAH6892987.1"/>
    <property type="molecule type" value="Genomic_DNA"/>
</dbReference>
<dbReference type="OrthoDB" id="5423360at2759"/>
<dbReference type="Proteomes" id="UP000777438">
    <property type="component" value="Unassembled WGS sequence"/>
</dbReference>
<dbReference type="InterPro" id="IPR029753">
    <property type="entry name" value="D-isomer_DH_CS"/>
</dbReference>
<dbReference type="Pfam" id="PF01425">
    <property type="entry name" value="Amidase"/>
    <property type="match status" value="1"/>
</dbReference>
<evidence type="ECO:0008006" key="7">
    <source>
        <dbReference type="Google" id="ProtNLM"/>
    </source>
</evidence>
<dbReference type="CDD" id="cd12168">
    <property type="entry name" value="Mand_dh_like"/>
    <property type="match status" value="1"/>
</dbReference>
<dbReference type="InterPro" id="IPR050223">
    <property type="entry name" value="D-isomer_2-hydroxyacid_DH"/>
</dbReference>
<dbReference type="InterPro" id="IPR023631">
    <property type="entry name" value="Amidase_dom"/>
</dbReference>
<dbReference type="PROSITE" id="PS00671">
    <property type="entry name" value="D_2_HYDROXYACID_DH_3"/>
    <property type="match status" value="1"/>
</dbReference>
<dbReference type="GO" id="GO:0005829">
    <property type="term" value="C:cytosol"/>
    <property type="evidence" value="ECO:0007669"/>
    <property type="project" value="TreeGrafter"/>
</dbReference>
<evidence type="ECO:0000259" key="4">
    <source>
        <dbReference type="Pfam" id="PF02826"/>
    </source>
</evidence>
<dbReference type="AlphaFoldDB" id="A0A9P8W907"/>
<sequence>MQPIITCLVAGLQYLIHPQKIGSIQETINPDVLLPVTLLTTDEIFGDLDGILDLLDDYDDVFTPDFGSVLIEKPGPGQSNASQLDSFNDRPSRQLYQLEGINGRSNGFSELPSGPYFLHGPNLHQAWRLYNDDLDAFTFGVIPDNPSQPNEFQVLASLSSQGDSKSIAVPSRLYHPRPSPRKPLSGIRISINDFMSLNGTQSSLSSRAWASLYSSAAATTAEFAQKLIDLGAVIVGKTKASQLGTGVEWVDEQAPWTPRGDGYRVISGNSVGAAAGLAGYEWLQRSIGSDDRGLSAQHGVYSIAPSPESASQDGILHFSRYGVPGNTRLFSRSLEDLLTLTISCLSINSPKTSLPERIIYPIDLHSSFDTSPKPLMSEVFVALERFLGVEVEPVSLEKIWNETRPEDAHDEGMQLYMKEYSDKFHKQPFVEATPQFLWNVGKLVTKSKYEEHLNHLKIYRKWFHKHIMAIDSTPNAEVIMILPCGSSESRYRDEPTIPPTTSEGVTPENLAPILGVPHLAVPFAQVPYESRISGRTEYQPVWRTLTTRTTATTWPCNNFRALQMNYKIDSGLKNGGGVRGTLSRAGCLDRGPPSSHGPLRLSVGVSGAYAASFTMAEPTNTPVPASTPRANSPVPPVPLFSHPGSPLSPAKVAMASSTKLRVLHIGDPTKYNPDTYAKFSSQFDVVRPSTEERQRPEFIQALKQKRWGDFHAIFRPFWGTGGEMGLWDAELVGLLPETVKVFASAGAGFDWADTKLLGERGIIYCNSGLAASDAVADFSIAMIISTFRQLPWCMNSAISNDQEDFQTCHREVTAQAHNLRGQVLAFIGFGNIGQQIAARCHHGFGMSIHYYDVFPKPASVTEPLKATAHDSLESLLGSADCVILCTPAGDGALINETSLKLFRRGSRFVNIARGSLVDEDALAKALEDGQVSTAALDVHANEPAVHAGLLDFARKGRVMLTCHNAGGTVETHVGFEELSMRNIMAVLSGADAITPVNLHYLKK</sequence>
<organism evidence="5 6">
    <name type="scientific">Thelonectria olida</name>
    <dbReference type="NCBI Taxonomy" id="1576542"/>
    <lineage>
        <taxon>Eukaryota</taxon>
        <taxon>Fungi</taxon>
        <taxon>Dikarya</taxon>
        <taxon>Ascomycota</taxon>
        <taxon>Pezizomycotina</taxon>
        <taxon>Sordariomycetes</taxon>
        <taxon>Hypocreomycetidae</taxon>
        <taxon>Hypocreales</taxon>
        <taxon>Nectriaceae</taxon>
        <taxon>Thelonectria</taxon>
    </lineage>
</organism>
<comment type="caution">
    <text evidence="5">The sequence shown here is derived from an EMBL/GenBank/DDBJ whole genome shotgun (WGS) entry which is preliminary data.</text>
</comment>
<dbReference type="GO" id="GO:0051287">
    <property type="term" value="F:NAD binding"/>
    <property type="evidence" value="ECO:0007669"/>
    <property type="project" value="InterPro"/>
</dbReference>
<dbReference type="GO" id="GO:0030267">
    <property type="term" value="F:glyoxylate reductase (NADPH) activity"/>
    <property type="evidence" value="ECO:0007669"/>
    <property type="project" value="TreeGrafter"/>
</dbReference>
<protein>
    <recommendedName>
        <fullName evidence="7">D-mandelate dehydrogenase</fullName>
    </recommendedName>
</protein>
<dbReference type="PANTHER" id="PTHR10996:SF281">
    <property type="entry name" value="D-ISOMER SPECIFIC 2-HYDROXYACID DEHYDROGENASE NAD-BINDING DOMAIN-CONTAINING PROTEIN-RELATED"/>
    <property type="match status" value="1"/>
</dbReference>
<evidence type="ECO:0000259" key="3">
    <source>
        <dbReference type="Pfam" id="PF01425"/>
    </source>
</evidence>
<evidence type="ECO:0000259" key="2">
    <source>
        <dbReference type="Pfam" id="PF00389"/>
    </source>
</evidence>
<dbReference type="Pfam" id="PF00389">
    <property type="entry name" value="2-Hacid_dh"/>
    <property type="match status" value="1"/>
</dbReference>
<feature type="domain" description="D-isomer specific 2-hydroxyacid dehydrogenase NAD-binding" evidence="4">
    <location>
        <begin position="781"/>
        <end position="965"/>
    </location>
</feature>
<keyword evidence="1" id="KW-0560">Oxidoreductase</keyword>
<dbReference type="PANTHER" id="PTHR10996">
    <property type="entry name" value="2-HYDROXYACID DEHYDROGENASE-RELATED"/>
    <property type="match status" value="1"/>
</dbReference>
<dbReference type="Pfam" id="PF02826">
    <property type="entry name" value="2-Hacid_dh_C"/>
    <property type="match status" value="1"/>
</dbReference>
<gene>
    <name evidence="5" type="ORF">B0T10DRAFT_400219</name>
</gene>
<accession>A0A9P8W907</accession>
<feature type="domain" description="D-isomer specific 2-hydroxyacid dehydrogenase catalytic" evidence="2">
    <location>
        <begin position="728"/>
        <end position="997"/>
    </location>
</feature>
<evidence type="ECO:0000313" key="6">
    <source>
        <dbReference type="Proteomes" id="UP000777438"/>
    </source>
</evidence>
<evidence type="ECO:0000256" key="1">
    <source>
        <dbReference type="ARBA" id="ARBA00023002"/>
    </source>
</evidence>
<dbReference type="InterPro" id="IPR006139">
    <property type="entry name" value="D-isomer_2_OHA_DH_cat_dom"/>
</dbReference>
<feature type="domain" description="Amidase" evidence="3">
    <location>
        <begin position="179"/>
        <end position="290"/>
    </location>
</feature>
<dbReference type="SUPFAM" id="SSF52283">
    <property type="entry name" value="Formate/glycerate dehydrogenase catalytic domain-like"/>
    <property type="match status" value="1"/>
</dbReference>
<dbReference type="SUPFAM" id="SSF51735">
    <property type="entry name" value="NAD(P)-binding Rossmann-fold domains"/>
    <property type="match status" value="1"/>
</dbReference>
<dbReference type="GO" id="GO:0016618">
    <property type="term" value="F:hydroxypyruvate reductase [NAD(P)H] activity"/>
    <property type="evidence" value="ECO:0007669"/>
    <property type="project" value="TreeGrafter"/>
</dbReference>
<dbReference type="SUPFAM" id="SSF75304">
    <property type="entry name" value="Amidase signature (AS) enzymes"/>
    <property type="match status" value="1"/>
</dbReference>
<evidence type="ECO:0000313" key="5">
    <source>
        <dbReference type="EMBL" id="KAH6892987.1"/>
    </source>
</evidence>